<dbReference type="EMBL" id="ARYH01000002">
    <property type="protein sequence ID" value="KCZ83369.1"/>
    <property type="molecule type" value="Genomic_DNA"/>
</dbReference>
<dbReference type="PATRIC" id="fig|1280949.3.peg.2492"/>
<evidence type="ECO:0000313" key="3">
    <source>
        <dbReference type="Proteomes" id="UP000027446"/>
    </source>
</evidence>
<keyword evidence="3" id="KW-1185">Reference proteome</keyword>
<protein>
    <recommendedName>
        <fullName evidence="4">DUF1467 domain-containing protein</fullName>
    </recommendedName>
</protein>
<dbReference type="RefSeq" id="WP_035572247.1">
    <property type="nucleotide sequence ID" value="NZ_ARYH01000002.1"/>
</dbReference>
<keyword evidence="1" id="KW-1133">Transmembrane helix</keyword>
<evidence type="ECO:0008006" key="4">
    <source>
        <dbReference type="Google" id="ProtNLM"/>
    </source>
</evidence>
<evidence type="ECO:0000256" key="1">
    <source>
        <dbReference type="SAM" id="Phobius"/>
    </source>
</evidence>
<dbReference type="InterPro" id="IPR009935">
    <property type="entry name" value="DUF1467"/>
</dbReference>
<dbReference type="STRING" id="1280949.HAD_12234"/>
<dbReference type="eggNOG" id="COG5454">
    <property type="taxonomic scope" value="Bacteria"/>
</dbReference>
<gene>
    <name evidence="2" type="ORF">HAD_12234</name>
</gene>
<keyword evidence="1" id="KW-0812">Transmembrane</keyword>
<feature type="transmembrane region" description="Helical" evidence="1">
    <location>
        <begin position="7"/>
        <end position="26"/>
    </location>
</feature>
<organism evidence="2 3">
    <name type="scientific">Hyphomonas adhaerens MHS-3</name>
    <dbReference type="NCBI Taxonomy" id="1280949"/>
    <lineage>
        <taxon>Bacteria</taxon>
        <taxon>Pseudomonadati</taxon>
        <taxon>Pseudomonadota</taxon>
        <taxon>Alphaproteobacteria</taxon>
        <taxon>Hyphomonadales</taxon>
        <taxon>Hyphomonadaceae</taxon>
        <taxon>Hyphomonas</taxon>
    </lineage>
</organism>
<feature type="transmembrane region" description="Helical" evidence="1">
    <location>
        <begin position="53"/>
        <end position="75"/>
    </location>
</feature>
<reference evidence="2 3" key="1">
    <citation type="journal article" date="2014" name="Antonie Van Leeuwenhoek">
        <title>Hyphomonas beringensis sp. nov. and Hyphomonas chukchiensis sp. nov., isolated from surface seawater of the Bering Sea and Chukchi Sea.</title>
        <authorList>
            <person name="Li C."/>
            <person name="Lai Q."/>
            <person name="Li G."/>
            <person name="Dong C."/>
            <person name="Wang J."/>
            <person name="Liao Y."/>
            <person name="Shao Z."/>
        </authorList>
    </citation>
    <scope>NUCLEOTIDE SEQUENCE [LARGE SCALE GENOMIC DNA]</scope>
    <source>
        <strain evidence="2 3">MHS-3</strain>
    </source>
</reference>
<accession>A0A069E1F3</accession>
<dbReference type="AlphaFoldDB" id="A0A069E1F3"/>
<dbReference type="Pfam" id="PF07330">
    <property type="entry name" value="DUF1467"/>
    <property type="match status" value="1"/>
</dbReference>
<dbReference type="OrthoDB" id="9804637at2"/>
<proteinExistence type="predicted"/>
<name>A0A069E1F3_9PROT</name>
<sequence>MQFMSGLVVFTIAWWVAFFAFLPIGVRSQWEDGSTVEGTEEAAPKEHMVGKKALWSTGVACVITAIAAVVVPQLLAQ</sequence>
<comment type="caution">
    <text evidence="2">The sequence shown here is derived from an EMBL/GenBank/DDBJ whole genome shotgun (WGS) entry which is preliminary data.</text>
</comment>
<keyword evidence="1" id="KW-0472">Membrane</keyword>
<evidence type="ECO:0000313" key="2">
    <source>
        <dbReference type="EMBL" id="KCZ83369.1"/>
    </source>
</evidence>
<dbReference type="Proteomes" id="UP000027446">
    <property type="component" value="Unassembled WGS sequence"/>
</dbReference>